<dbReference type="GO" id="GO:0016491">
    <property type="term" value="F:oxidoreductase activity"/>
    <property type="evidence" value="ECO:0007669"/>
    <property type="project" value="InterPro"/>
</dbReference>
<protein>
    <submittedName>
        <fullName evidence="2">Peroxiredoxin</fullName>
    </submittedName>
</protein>
<sequence>MKTLLIFVLSFSFFTSDTPTAPFLNSKAIAFELKNVNGETISMNSFKNSKGIILTFLTNNCPIAKMYQNRVKALQEKYSKLGFVVVAVDPADSMEDMKKVASEKGFNFYYLHDANQKTSFSYGAIVNTHTCILVKEKDGYKIVYIGAIDDNRDESKITEKYIETAIASILAKEEIKVTTTTAKGCVITYRK</sequence>
<dbReference type="PROSITE" id="PS51352">
    <property type="entry name" value="THIOREDOXIN_2"/>
    <property type="match status" value="1"/>
</dbReference>
<dbReference type="SUPFAM" id="SSF52833">
    <property type="entry name" value="Thioredoxin-like"/>
    <property type="match status" value="1"/>
</dbReference>
<dbReference type="Gene3D" id="3.40.30.10">
    <property type="entry name" value="Glutaredoxin"/>
    <property type="match status" value="1"/>
</dbReference>
<evidence type="ECO:0000313" key="3">
    <source>
        <dbReference type="Proteomes" id="UP000541352"/>
    </source>
</evidence>
<comment type="caution">
    <text evidence="2">The sequence shown here is derived from an EMBL/GenBank/DDBJ whole genome shotgun (WGS) entry which is preliminary data.</text>
</comment>
<dbReference type="EMBL" id="JACIBY010000022">
    <property type="protein sequence ID" value="MBB3841917.1"/>
    <property type="molecule type" value="Genomic_DNA"/>
</dbReference>
<dbReference type="InterPro" id="IPR000866">
    <property type="entry name" value="AhpC/TSA"/>
</dbReference>
<dbReference type="InterPro" id="IPR036249">
    <property type="entry name" value="Thioredoxin-like_sf"/>
</dbReference>
<dbReference type="RefSeq" id="WP_183979900.1">
    <property type="nucleotide sequence ID" value="NZ_JACIBY010000022.1"/>
</dbReference>
<gene>
    <name evidence="2" type="ORF">FHS57_005946</name>
</gene>
<dbReference type="InterPro" id="IPR013766">
    <property type="entry name" value="Thioredoxin_domain"/>
</dbReference>
<evidence type="ECO:0000313" key="2">
    <source>
        <dbReference type="EMBL" id="MBB3841917.1"/>
    </source>
</evidence>
<keyword evidence="3" id="KW-1185">Reference proteome</keyword>
<dbReference type="PANTHER" id="PTHR43640">
    <property type="entry name" value="OS07G0260300 PROTEIN"/>
    <property type="match status" value="1"/>
</dbReference>
<reference evidence="2 3" key="1">
    <citation type="submission" date="2020-08" db="EMBL/GenBank/DDBJ databases">
        <title>Genomic Encyclopedia of Type Strains, Phase IV (KMG-IV): sequencing the most valuable type-strain genomes for metagenomic binning, comparative biology and taxonomic classification.</title>
        <authorList>
            <person name="Goeker M."/>
        </authorList>
    </citation>
    <scope>NUCLEOTIDE SEQUENCE [LARGE SCALE GENOMIC DNA]</scope>
    <source>
        <strain evidence="2 3">DSM 17976</strain>
    </source>
</reference>
<feature type="domain" description="Thioredoxin" evidence="1">
    <location>
        <begin position="22"/>
        <end position="167"/>
    </location>
</feature>
<proteinExistence type="predicted"/>
<dbReference type="PANTHER" id="PTHR43640:SF1">
    <property type="entry name" value="THIOREDOXIN-DEPENDENT PEROXIREDOXIN"/>
    <property type="match status" value="1"/>
</dbReference>
<dbReference type="AlphaFoldDB" id="A0A7W5ZUR6"/>
<organism evidence="2 3">
    <name type="scientific">Runella defluvii</name>
    <dbReference type="NCBI Taxonomy" id="370973"/>
    <lineage>
        <taxon>Bacteria</taxon>
        <taxon>Pseudomonadati</taxon>
        <taxon>Bacteroidota</taxon>
        <taxon>Cytophagia</taxon>
        <taxon>Cytophagales</taxon>
        <taxon>Spirosomataceae</taxon>
        <taxon>Runella</taxon>
    </lineage>
</organism>
<dbReference type="Pfam" id="PF00578">
    <property type="entry name" value="AhpC-TSA"/>
    <property type="match status" value="1"/>
</dbReference>
<name>A0A7W5ZUR6_9BACT</name>
<evidence type="ECO:0000259" key="1">
    <source>
        <dbReference type="PROSITE" id="PS51352"/>
    </source>
</evidence>
<dbReference type="Proteomes" id="UP000541352">
    <property type="component" value="Unassembled WGS sequence"/>
</dbReference>
<dbReference type="InterPro" id="IPR047262">
    <property type="entry name" value="PRX-like1"/>
</dbReference>
<accession>A0A7W5ZUR6</accession>
<dbReference type="GO" id="GO:0016209">
    <property type="term" value="F:antioxidant activity"/>
    <property type="evidence" value="ECO:0007669"/>
    <property type="project" value="InterPro"/>
</dbReference>